<dbReference type="OrthoDB" id="3271284at2759"/>
<organism evidence="3 4">
    <name type="scientific">Coprinopsis marcescibilis</name>
    <name type="common">Agaric fungus</name>
    <name type="synonym">Psathyrella marcescibilis</name>
    <dbReference type="NCBI Taxonomy" id="230819"/>
    <lineage>
        <taxon>Eukaryota</taxon>
        <taxon>Fungi</taxon>
        <taxon>Dikarya</taxon>
        <taxon>Basidiomycota</taxon>
        <taxon>Agaricomycotina</taxon>
        <taxon>Agaricomycetes</taxon>
        <taxon>Agaricomycetidae</taxon>
        <taxon>Agaricales</taxon>
        <taxon>Agaricineae</taxon>
        <taxon>Psathyrellaceae</taxon>
        <taxon>Coprinopsis</taxon>
    </lineage>
</organism>
<dbReference type="Proteomes" id="UP000307440">
    <property type="component" value="Unassembled WGS sequence"/>
</dbReference>
<evidence type="ECO:0000313" key="3">
    <source>
        <dbReference type="EMBL" id="TFK29611.1"/>
    </source>
</evidence>
<evidence type="ECO:0000313" key="4">
    <source>
        <dbReference type="Proteomes" id="UP000307440"/>
    </source>
</evidence>
<feature type="region of interest" description="Disordered" evidence="2">
    <location>
        <begin position="878"/>
        <end position="911"/>
    </location>
</feature>
<feature type="compositionally biased region" description="Low complexity" evidence="2">
    <location>
        <begin position="738"/>
        <end position="747"/>
    </location>
</feature>
<name>A0A5C3LLQ5_COPMA</name>
<reference evidence="3 4" key="1">
    <citation type="journal article" date="2019" name="Nat. Ecol. Evol.">
        <title>Megaphylogeny resolves global patterns of mushroom evolution.</title>
        <authorList>
            <person name="Varga T."/>
            <person name="Krizsan K."/>
            <person name="Foldi C."/>
            <person name="Dima B."/>
            <person name="Sanchez-Garcia M."/>
            <person name="Sanchez-Ramirez S."/>
            <person name="Szollosi G.J."/>
            <person name="Szarkandi J.G."/>
            <person name="Papp V."/>
            <person name="Albert L."/>
            <person name="Andreopoulos W."/>
            <person name="Angelini C."/>
            <person name="Antonin V."/>
            <person name="Barry K.W."/>
            <person name="Bougher N.L."/>
            <person name="Buchanan P."/>
            <person name="Buyck B."/>
            <person name="Bense V."/>
            <person name="Catcheside P."/>
            <person name="Chovatia M."/>
            <person name="Cooper J."/>
            <person name="Damon W."/>
            <person name="Desjardin D."/>
            <person name="Finy P."/>
            <person name="Geml J."/>
            <person name="Haridas S."/>
            <person name="Hughes K."/>
            <person name="Justo A."/>
            <person name="Karasinski D."/>
            <person name="Kautmanova I."/>
            <person name="Kiss B."/>
            <person name="Kocsube S."/>
            <person name="Kotiranta H."/>
            <person name="LaButti K.M."/>
            <person name="Lechner B.E."/>
            <person name="Liimatainen K."/>
            <person name="Lipzen A."/>
            <person name="Lukacs Z."/>
            <person name="Mihaltcheva S."/>
            <person name="Morgado L.N."/>
            <person name="Niskanen T."/>
            <person name="Noordeloos M.E."/>
            <person name="Ohm R.A."/>
            <person name="Ortiz-Santana B."/>
            <person name="Ovrebo C."/>
            <person name="Racz N."/>
            <person name="Riley R."/>
            <person name="Savchenko A."/>
            <person name="Shiryaev A."/>
            <person name="Soop K."/>
            <person name="Spirin V."/>
            <person name="Szebenyi C."/>
            <person name="Tomsovsky M."/>
            <person name="Tulloss R.E."/>
            <person name="Uehling J."/>
            <person name="Grigoriev I.V."/>
            <person name="Vagvolgyi C."/>
            <person name="Papp T."/>
            <person name="Martin F.M."/>
            <person name="Miettinen O."/>
            <person name="Hibbett D.S."/>
            <person name="Nagy L.G."/>
        </authorList>
    </citation>
    <scope>NUCLEOTIDE SEQUENCE [LARGE SCALE GENOMIC DNA]</scope>
    <source>
        <strain evidence="3 4">CBS 121175</strain>
    </source>
</reference>
<feature type="compositionally biased region" description="Polar residues" evidence="2">
    <location>
        <begin position="726"/>
        <end position="737"/>
    </location>
</feature>
<keyword evidence="1" id="KW-0175">Coiled coil</keyword>
<gene>
    <name evidence="3" type="ORF">FA15DRAFT_663759</name>
</gene>
<dbReference type="STRING" id="230819.A0A5C3LLQ5"/>
<feature type="region of interest" description="Disordered" evidence="2">
    <location>
        <begin position="1"/>
        <end position="319"/>
    </location>
</feature>
<feature type="compositionally biased region" description="Basic and acidic residues" evidence="2">
    <location>
        <begin position="285"/>
        <end position="295"/>
    </location>
</feature>
<protein>
    <submittedName>
        <fullName evidence="3">Uncharacterized protein</fullName>
    </submittedName>
</protein>
<feature type="compositionally biased region" description="Low complexity" evidence="2">
    <location>
        <begin position="39"/>
        <end position="69"/>
    </location>
</feature>
<feature type="coiled-coil region" evidence="1">
    <location>
        <begin position="512"/>
        <end position="546"/>
    </location>
</feature>
<feature type="compositionally biased region" description="Polar residues" evidence="2">
    <location>
        <begin position="7"/>
        <end position="18"/>
    </location>
</feature>
<feature type="compositionally biased region" description="Polar residues" evidence="2">
    <location>
        <begin position="141"/>
        <end position="153"/>
    </location>
</feature>
<feature type="compositionally biased region" description="Polar residues" evidence="2">
    <location>
        <begin position="900"/>
        <end position="911"/>
    </location>
</feature>
<feature type="compositionally biased region" description="Polar residues" evidence="2">
    <location>
        <begin position="81"/>
        <end position="102"/>
    </location>
</feature>
<feature type="region of interest" description="Disordered" evidence="2">
    <location>
        <begin position="600"/>
        <end position="747"/>
    </location>
</feature>
<feature type="compositionally biased region" description="Low complexity" evidence="2">
    <location>
        <begin position="103"/>
        <end position="124"/>
    </location>
</feature>
<feature type="compositionally biased region" description="Low complexity" evidence="2">
    <location>
        <begin position="300"/>
        <end position="315"/>
    </location>
</feature>
<feature type="compositionally biased region" description="Low complexity" evidence="2">
    <location>
        <begin position="244"/>
        <end position="253"/>
    </location>
</feature>
<sequence length="957" mass="104218">MADYATARSSVISRSGSLLNRPHQVPLGPRTRNNRASNLLSPEPRLHSSPSLSSLSSSSSGGRPISTLSNPPYLPEFGPSPITTASLNTITETSDAYPNSAVSASEASLQSPSSPPQSAEPLPAYERTPANESHQDDPHTTDLQPPIQINVQSPAHPPEQYPQDLKRHLEEQPEQEEQPGEAPQQEEGSQNPVVGDDVGHPSDPVPETVEETPKEETPDPVMEQITEEVIAETLQDIVEEESQEVPQESYQEETPFVPEDGAQVPQDVPEDGAQVPQDVPEVLEDAQKEAPREVPEPAVSTPSSIPISLPSTNSPRVPSPMLSYGKPKLIAPIPKLTPPHSIKFESVPVQWKGLPLDAAMWTFDSKELQAIVSRAIRSSARESYVRLLAIDILDNVLPAEIERLEGSRAMTQAKYRFLVNRRTMQLQALLSSTLATPNAKDKENEDGILTATKLVVQISETTAQCDQLMEELLKISDQLGQIKRLLDHHWASSLAIALRKLNGSYGRRTADLLGARERIEQLEAELEEAWAEAAKLAQEMDELDEASDDEAIIETAEIVSLNRTTTPGPDSRPLSPIRSIPTVIAPTYAEIANLLKNPHRPPNLNLNEPDDSPLAISPLSPTTPLAIRSAVPKRQSNGIEDPVDVPDSVSIKSSRSAKSWKSQKSTGRETRVSIVSAARKRSVRASQSSLRLPPGFSPGHKRSGSRPKTPFETEDQPPVPTLPAKFSNNTTSHQAMPSTSSTTASSSGIQFDDISIDVGSETSIRFRRRPSLDSAHFNILGNRAPLQWQGGMDDLYVKTTSPRNDASATYHPASISRPTTQYRFDNEIDEVPRTPPPVPPKPEIVSMEEFSARPRPLKQRPLEAFAGGSIPSIWMNIDNPKTPAERLDADLHGPSGSAGPGSTNSGNSSYKVKTYEKLRGLTKRYSLSLPLFNKSANINTSGSQHNLADRSMSNGSG</sequence>
<dbReference type="AlphaFoldDB" id="A0A5C3LLQ5"/>
<proteinExistence type="predicted"/>
<accession>A0A5C3LLQ5</accession>
<evidence type="ECO:0000256" key="2">
    <source>
        <dbReference type="SAM" id="MobiDB-lite"/>
    </source>
</evidence>
<evidence type="ECO:0000256" key="1">
    <source>
        <dbReference type="SAM" id="Coils"/>
    </source>
</evidence>
<feature type="compositionally biased region" description="Low complexity" evidence="2">
    <location>
        <begin position="648"/>
        <end position="665"/>
    </location>
</feature>
<feature type="region of interest" description="Disordered" evidence="2">
    <location>
        <begin position="935"/>
        <end position="957"/>
    </location>
</feature>
<dbReference type="EMBL" id="ML210148">
    <property type="protein sequence ID" value="TFK29611.1"/>
    <property type="molecule type" value="Genomic_DNA"/>
</dbReference>
<keyword evidence="4" id="KW-1185">Reference proteome</keyword>